<dbReference type="NCBIfam" id="TIGR02129">
    <property type="entry name" value="hisA_euk"/>
    <property type="match status" value="1"/>
</dbReference>
<dbReference type="GO" id="GO:0000105">
    <property type="term" value="P:L-histidine biosynthetic process"/>
    <property type="evidence" value="ECO:0007669"/>
    <property type="project" value="UniProtKB-KW"/>
</dbReference>
<keyword evidence="5 14" id="KW-0028">Amino-acid biosynthesis</keyword>
<dbReference type="CDD" id="cd04723">
    <property type="entry name" value="HisA_HisF"/>
    <property type="match status" value="1"/>
</dbReference>
<proteinExistence type="inferred from homology"/>
<dbReference type="EMBL" id="JAQIZT010000017">
    <property type="protein sequence ID" value="KAJ6960584.1"/>
    <property type="molecule type" value="Genomic_DNA"/>
</dbReference>
<evidence type="ECO:0000256" key="5">
    <source>
        <dbReference type="ARBA" id="ARBA00022605"/>
    </source>
</evidence>
<accession>A0AAD6LHG2</accession>
<evidence type="ECO:0000256" key="4">
    <source>
        <dbReference type="ARBA" id="ARBA00012550"/>
    </source>
</evidence>
<comment type="cofactor">
    <cofactor evidence="1">
        <name>Na(+)</name>
        <dbReference type="ChEBI" id="CHEBI:29101"/>
    </cofactor>
</comment>
<dbReference type="InterPro" id="IPR015260">
    <property type="entry name" value="Syntaxin-6/10/61_N"/>
</dbReference>
<keyword evidence="17" id="KW-1185">Reference proteome</keyword>
<evidence type="ECO:0000256" key="11">
    <source>
        <dbReference type="ARBA" id="ARBA00093256"/>
    </source>
</evidence>
<dbReference type="CDD" id="cd21442">
    <property type="entry name" value="SNARE_NTD_STX6-like"/>
    <property type="match status" value="1"/>
</dbReference>
<dbReference type="GO" id="GO:0016020">
    <property type="term" value="C:membrane"/>
    <property type="evidence" value="ECO:0007669"/>
    <property type="project" value="InterPro"/>
</dbReference>
<keyword evidence="9" id="KW-0413">Isomerase</keyword>
<protein>
    <recommendedName>
        <fullName evidence="12">1-(5-phosphoribosyl)-5-[(5-phosphoribosylamino)methylideneamino] imidazole-4-carboxamide isomerase HISN3, chloroplastic</fullName>
        <ecNumber evidence="4">5.3.1.16</ecNumber>
    </recommendedName>
    <alternativeName>
        <fullName evidence="13">Protein HISTIDINE BIOSYNTHESIS 3</fullName>
    </alternativeName>
</protein>
<dbReference type="InterPro" id="IPR013785">
    <property type="entry name" value="Aldolase_TIM"/>
</dbReference>
<gene>
    <name evidence="16" type="ORF">NC653_038571</name>
</gene>
<keyword evidence="6" id="KW-0653">Protein transport</keyword>
<keyword evidence="8 14" id="KW-0368">Histidine biosynthesis</keyword>
<dbReference type="InterPro" id="IPR006062">
    <property type="entry name" value="His_biosynth"/>
</dbReference>
<organism evidence="16 17">
    <name type="scientific">Populus alba x Populus x berolinensis</name>
    <dbReference type="NCBI Taxonomy" id="444605"/>
    <lineage>
        <taxon>Eukaryota</taxon>
        <taxon>Viridiplantae</taxon>
        <taxon>Streptophyta</taxon>
        <taxon>Embryophyta</taxon>
        <taxon>Tracheophyta</taxon>
        <taxon>Spermatophyta</taxon>
        <taxon>Magnoliopsida</taxon>
        <taxon>eudicotyledons</taxon>
        <taxon>Gunneridae</taxon>
        <taxon>Pentapetalae</taxon>
        <taxon>rosids</taxon>
        <taxon>fabids</taxon>
        <taxon>Malpighiales</taxon>
        <taxon>Salicaceae</taxon>
        <taxon>Saliceae</taxon>
        <taxon>Populus</taxon>
    </lineage>
</organism>
<evidence type="ECO:0000256" key="10">
    <source>
        <dbReference type="ARBA" id="ARBA00046280"/>
    </source>
</evidence>
<evidence type="ECO:0000313" key="17">
    <source>
        <dbReference type="Proteomes" id="UP001164929"/>
    </source>
</evidence>
<dbReference type="PANTHER" id="PTHR43090">
    <property type="entry name" value="1-(5-PHOSPHORIBOSYL)-5-[(5-PHOSPHORIBOSYLAMINO)METHYLIDENEAMINO] IMIDAZOLE-4-CARBOXAMIDE ISOMERASE"/>
    <property type="match status" value="1"/>
</dbReference>
<comment type="subcellular location">
    <subcellularLocation>
        <location evidence="10">Endomembrane system</location>
        <topology evidence="10">Single-pass type IV membrane protein</topology>
    </subcellularLocation>
</comment>
<dbReference type="Pfam" id="PF09177">
    <property type="entry name" value="STX6_10_61_N"/>
    <property type="match status" value="1"/>
</dbReference>
<name>A0AAD6LHG2_9ROSI</name>
<evidence type="ECO:0000313" key="16">
    <source>
        <dbReference type="EMBL" id="KAJ6960584.1"/>
    </source>
</evidence>
<sequence length="654" mass="73715">MASSFHEWESDPLFSAAEVVQDSADRMESLFRLLLHEQSLVRSEHPDPRLLSSIEYHKRDLATILGTAKWQLEDFERAVNSSSTANKSQAREDVISRHRQFIIAIREHINEVEKSVKGRSMDDSMRNSDWVNLNDQDRDVLASFLTGGNPTENMHPYEMEESSILSRFLDPNSGVSLKDNEIVEHDSREFERVKMIGVGHADHYLESANEDKRNVASHNSTGLGSDMMNSRQEIHHDRHVGDDHWDLEANEAKSRSFFHEIKSRGIYSIMIFFGFLSNLWTAHRNRVGRNYTKRLKDGEEYRHSPTYTESSHSAQGHCLGQMLGSGYRSLQGICFRLQSEVMHLGSSLGARYQRFPFHFEFNRHSMKMILTTILTLIFLESSSSCLSIKCAVRFRPCIDIHKGKVKQIVGSTLRDSKEEDGSALVTNFESDKSAAEFANLYKEDGLMGGHVIMLGADDLSKAAAVEALRAYPGGLQVGGGINVNNALNYIEEGASHVIVTSYVFNNGQMDLERLKDLVRVVGKQKLVLDLSCRKKDGRYAIVTDRWQKFSDVYLEEEVLEFLANYADEFLVHGVDVEGKRLGIDEELVALLGRHSPIPVTYAGGVTTMIDLERIKVAGDGCVDLTVGSALDIFGGNLPYKDVVAWHTRQETLMV</sequence>
<dbReference type="Gene3D" id="1.20.58.90">
    <property type="match status" value="1"/>
</dbReference>
<dbReference type="GO" id="GO:0048193">
    <property type="term" value="P:Golgi vesicle transport"/>
    <property type="evidence" value="ECO:0007669"/>
    <property type="project" value="InterPro"/>
</dbReference>
<evidence type="ECO:0000256" key="8">
    <source>
        <dbReference type="ARBA" id="ARBA00023102"/>
    </source>
</evidence>
<dbReference type="GO" id="GO:0015031">
    <property type="term" value="P:protein transport"/>
    <property type="evidence" value="ECO:0007669"/>
    <property type="project" value="UniProtKB-KW"/>
</dbReference>
<dbReference type="GO" id="GO:0005737">
    <property type="term" value="C:cytoplasm"/>
    <property type="evidence" value="ECO:0007669"/>
    <property type="project" value="TreeGrafter"/>
</dbReference>
<dbReference type="GO" id="GO:0000162">
    <property type="term" value="P:L-tryptophan biosynthetic process"/>
    <property type="evidence" value="ECO:0007669"/>
    <property type="project" value="TreeGrafter"/>
</dbReference>
<evidence type="ECO:0000259" key="15">
    <source>
        <dbReference type="Pfam" id="PF09177"/>
    </source>
</evidence>
<dbReference type="GO" id="GO:0003949">
    <property type="term" value="F:1-(5-phosphoribosyl)-5-[(5-phosphoribosylamino)methylideneamino]imidazole-4-carboxamide isomerase activity"/>
    <property type="evidence" value="ECO:0007669"/>
    <property type="project" value="UniProtKB-EC"/>
</dbReference>
<evidence type="ECO:0000256" key="6">
    <source>
        <dbReference type="ARBA" id="ARBA00022927"/>
    </source>
</evidence>
<keyword evidence="7" id="KW-0915">Sodium</keyword>
<keyword evidence="6" id="KW-0813">Transport</keyword>
<dbReference type="Proteomes" id="UP001164929">
    <property type="component" value="Chromosome 17"/>
</dbReference>
<feature type="domain" description="Syntaxin 6/10/61 N-terminal" evidence="15">
    <location>
        <begin position="11"/>
        <end position="113"/>
    </location>
</feature>
<evidence type="ECO:0000256" key="13">
    <source>
        <dbReference type="ARBA" id="ARBA00093664"/>
    </source>
</evidence>
<dbReference type="PANTHER" id="PTHR43090:SF2">
    <property type="entry name" value="1-(5-PHOSPHORIBOSYL)-5-[(5-PHOSPHORIBOSYLAMINO)METHYLIDENEAMINO] IMIDAZOLE-4-CARBOXAMIDE ISOMERASE"/>
    <property type="match status" value="1"/>
</dbReference>
<dbReference type="SUPFAM" id="SSF51366">
    <property type="entry name" value="Ribulose-phoshate binding barrel"/>
    <property type="match status" value="1"/>
</dbReference>
<dbReference type="InterPro" id="IPR011858">
    <property type="entry name" value="His6/HISN3"/>
</dbReference>
<dbReference type="GO" id="GO:0012505">
    <property type="term" value="C:endomembrane system"/>
    <property type="evidence" value="ECO:0007669"/>
    <property type="project" value="UniProtKB-SubCell"/>
</dbReference>
<evidence type="ECO:0000256" key="9">
    <source>
        <dbReference type="ARBA" id="ARBA00023235"/>
    </source>
</evidence>
<evidence type="ECO:0000256" key="14">
    <source>
        <dbReference type="RuleBase" id="RU003657"/>
    </source>
</evidence>
<dbReference type="Gene3D" id="3.20.20.70">
    <property type="entry name" value="Aldolase class I"/>
    <property type="match status" value="1"/>
</dbReference>
<reference evidence="16" key="1">
    <citation type="journal article" date="2023" name="Mol. Ecol. Resour.">
        <title>Chromosome-level genome assembly of a triploid poplar Populus alba 'Berolinensis'.</title>
        <authorList>
            <person name="Chen S."/>
            <person name="Yu Y."/>
            <person name="Wang X."/>
            <person name="Wang S."/>
            <person name="Zhang T."/>
            <person name="Zhou Y."/>
            <person name="He R."/>
            <person name="Meng N."/>
            <person name="Wang Y."/>
            <person name="Liu W."/>
            <person name="Liu Z."/>
            <person name="Liu J."/>
            <person name="Guo Q."/>
            <person name="Huang H."/>
            <person name="Sederoff R.R."/>
            <person name="Wang G."/>
            <person name="Qu G."/>
            <person name="Chen S."/>
        </authorList>
    </citation>
    <scope>NUCLEOTIDE SEQUENCE</scope>
    <source>
        <strain evidence="16">SC-2020</strain>
    </source>
</reference>
<dbReference type="SUPFAM" id="SSF47661">
    <property type="entry name" value="t-snare proteins"/>
    <property type="match status" value="1"/>
</dbReference>
<comment type="caution">
    <text evidence="16">The sequence shown here is derived from an EMBL/GenBank/DDBJ whole genome shotgun (WGS) entry which is preliminary data.</text>
</comment>
<dbReference type="InterPro" id="IPR011060">
    <property type="entry name" value="RibuloseP-bd_barrel"/>
</dbReference>
<evidence type="ECO:0000256" key="1">
    <source>
        <dbReference type="ARBA" id="ARBA00001959"/>
    </source>
</evidence>
<dbReference type="AlphaFoldDB" id="A0AAD6LHG2"/>
<dbReference type="Pfam" id="PF00977">
    <property type="entry name" value="His_biosynth"/>
    <property type="match status" value="1"/>
</dbReference>
<evidence type="ECO:0000256" key="3">
    <source>
        <dbReference type="ARBA" id="ARBA00009667"/>
    </source>
</evidence>
<comment type="catalytic activity">
    <reaction evidence="11">
        <text>1-(5-phospho-beta-D-ribosyl)-5-[(5-phospho-beta-D-ribosylamino)methylideneamino]imidazole-4-carboxamide = 5-[(5-phospho-1-deoxy-D-ribulos-1-ylimino)methylamino]-1-(5-phospho-beta-D-ribosyl)imidazole-4-carboxamide</text>
        <dbReference type="Rhea" id="RHEA:15469"/>
        <dbReference type="ChEBI" id="CHEBI:58435"/>
        <dbReference type="ChEBI" id="CHEBI:58525"/>
        <dbReference type="EC" id="5.3.1.16"/>
    </reaction>
    <physiologicalReaction direction="left-to-right" evidence="11">
        <dbReference type="Rhea" id="RHEA:15470"/>
    </physiologicalReaction>
</comment>
<evidence type="ECO:0000256" key="2">
    <source>
        <dbReference type="ARBA" id="ARBA00005133"/>
    </source>
</evidence>
<dbReference type="EC" id="5.3.1.16" evidence="4"/>
<comment type="similarity">
    <text evidence="3 14">Belongs to the HisA/HisF family.</text>
</comment>
<dbReference type="InterPro" id="IPR044524">
    <property type="entry name" value="Isoase_HisA-like"/>
</dbReference>
<evidence type="ECO:0000256" key="7">
    <source>
        <dbReference type="ARBA" id="ARBA00023053"/>
    </source>
</evidence>
<dbReference type="FunFam" id="3.20.20.70:FF:000110">
    <property type="entry name" value="1-(5-phosphoribosyl)-5-[(5-phosphoribosylamino)methylideneamino] imidazole-4-carboxamide isomerase, chloroplastic"/>
    <property type="match status" value="1"/>
</dbReference>
<dbReference type="InterPro" id="IPR010989">
    <property type="entry name" value="SNARE"/>
</dbReference>
<comment type="pathway">
    <text evidence="2">Amino-acid biosynthesis; L-histidine biosynthesis; L-histidine from 5-phospho-alpha-D-ribose 1-diphosphate: step 4/9.</text>
</comment>
<evidence type="ECO:0000256" key="12">
    <source>
        <dbReference type="ARBA" id="ARBA00093606"/>
    </source>
</evidence>